<keyword evidence="2" id="KW-1185">Reference proteome</keyword>
<accession>A0ABS1D3F0</accession>
<dbReference type="EMBL" id="NRSG01000249">
    <property type="protein sequence ID" value="MBK1661081.1"/>
    <property type="molecule type" value="Genomic_DNA"/>
</dbReference>
<dbReference type="Gene3D" id="1.20.1050.10">
    <property type="match status" value="1"/>
</dbReference>
<evidence type="ECO:0008006" key="3">
    <source>
        <dbReference type="Google" id="ProtNLM"/>
    </source>
</evidence>
<name>A0ABS1D3F0_9PROT</name>
<reference evidence="1 2" key="1">
    <citation type="journal article" date="2020" name="Microorganisms">
        <title>Osmotic Adaptation and Compatible Solute Biosynthesis of Phototrophic Bacteria as Revealed from Genome Analyses.</title>
        <authorList>
            <person name="Imhoff J.F."/>
            <person name="Rahn T."/>
            <person name="Kunzel S."/>
            <person name="Keller A."/>
            <person name="Neulinger S.C."/>
        </authorList>
    </citation>
    <scope>NUCLEOTIDE SEQUENCE [LARGE SCALE GENOMIC DNA]</scope>
    <source>
        <strain evidence="1 2">DSM 15382</strain>
    </source>
</reference>
<organism evidence="1 2">
    <name type="scientific">Paracraurococcus ruber</name>
    <dbReference type="NCBI Taxonomy" id="77675"/>
    <lineage>
        <taxon>Bacteria</taxon>
        <taxon>Pseudomonadati</taxon>
        <taxon>Pseudomonadota</taxon>
        <taxon>Alphaproteobacteria</taxon>
        <taxon>Acetobacterales</taxon>
        <taxon>Roseomonadaceae</taxon>
        <taxon>Paracraurococcus</taxon>
    </lineage>
</organism>
<dbReference type="Proteomes" id="UP000697995">
    <property type="component" value="Unassembled WGS sequence"/>
</dbReference>
<protein>
    <recommendedName>
        <fullName evidence="3">Glutathione S-transferase</fullName>
    </recommendedName>
</protein>
<dbReference type="Pfam" id="PF13410">
    <property type="entry name" value="GST_C_2"/>
    <property type="match status" value="1"/>
</dbReference>
<evidence type="ECO:0000313" key="1">
    <source>
        <dbReference type="EMBL" id="MBK1661081.1"/>
    </source>
</evidence>
<dbReference type="InterPro" id="IPR036282">
    <property type="entry name" value="Glutathione-S-Trfase_C_sf"/>
</dbReference>
<dbReference type="RefSeq" id="WP_133222628.1">
    <property type="nucleotide sequence ID" value="NZ_NRSG01000249.1"/>
</dbReference>
<proteinExistence type="predicted"/>
<evidence type="ECO:0000313" key="2">
    <source>
        <dbReference type="Proteomes" id="UP000697995"/>
    </source>
</evidence>
<dbReference type="SUPFAM" id="SSF47616">
    <property type="entry name" value="GST C-terminal domain-like"/>
    <property type="match status" value="1"/>
</dbReference>
<gene>
    <name evidence="1" type="ORF">CKO45_22960</name>
</gene>
<comment type="caution">
    <text evidence="1">The sequence shown here is derived from an EMBL/GenBank/DDBJ whole genome shotgun (WGS) entry which is preliminary data.</text>
</comment>
<sequence>MSYAFGTNAPPAMTAPGAVTDRAGMTTMARATLLTFPPMIDGELTRFVLDQQGVAYTETPHIALVSNLMAYRRIGSIALPVLSGLGPDIGGARPIIDWSEARCPPERRLLPADAAARAEVETLWKRANDDLAAATAGFAYFHLLPIKPIMIVPLSRGAPGWEVFVTKLFYPLFRAFIGKVLGLTPEKAAASLTMIHAVVGEVDARLADGRPFLTGDRVTLADIAMATAAAPLLLPRGYGAPIPRLEEMPAVLQDLVGALRQRPIAGFVQRVYDQRPAKA</sequence>